<dbReference type="OrthoDB" id="2353288at2"/>
<comment type="caution">
    <text evidence="1">The sequence shown here is derived from an EMBL/GenBank/DDBJ whole genome shotgun (WGS) entry which is preliminary data.</text>
</comment>
<dbReference type="InterPro" id="IPR036289">
    <property type="entry name" value="YfhH"/>
</dbReference>
<dbReference type="Proteomes" id="UP000309676">
    <property type="component" value="Unassembled WGS sequence"/>
</dbReference>
<dbReference type="Gene3D" id="2.30.30.340">
    <property type="entry name" value="Hypothetical protein YfhH like domains"/>
    <property type="match status" value="1"/>
</dbReference>
<name>A0A5R9G1U5_9BACL</name>
<dbReference type="RefSeq" id="WP_138198313.1">
    <property type="nucleotide sequence ID" value="NZ_VCIW01000042.1"/>
</dbReference>
<evidence type="ECO:0000313" key="2">
    <source>
        <dbReference type="Proteomes" id="UP000309676"/>
    </source>
</evidence>
<dbReference type="SUPFAM" id="SSF101697">
    <property type="entry name" value="Hypothetical protein YfhH"/>
    <property type="match status" value="1"/>
</dbReference>
<dbReference type="EMBL" id="VCIW01000042">
    <property type="protein sequence ID" value="TLS48276.1"/>
    <property type="molecule type" value="Genomic_DNA"/>
</dbReference>
<protein>
    <submittedName>
        <fullName evidence="1">DUF1811 family protein</fullName>
    </submittedName>
</protein>
<keyword evidence="2" id="KW-1185">Reference proteome</keyword>
<dbReference type="Gene3D" id="1.10.287.880">
    <property type="entry name" value="Hypothetical protein YfhH domain"/>
    <property type="match status" value="1"/>
</dbReference>
<organism evidence="1 2">
    <name type="scientific">Paenibacillus antri</name>
    <dbReference type="NCBI Taxonomy" id="2582848"/>
    <lineage>
        <taxon>Bacteria</taxon>
        <taxon>Bacillati</taxon>
        <taxon>Bacillota</taxon>
        <taxon>Bacilli</taxon>
        <taxon>Bacillales</taxon>
        <taxon>Paenibacillaceae</taxon>
        <taxon>Paenibacillus</taxon>
    </lineage>
</organism>
<accession>A0A5R9G1U5</accession>
<reference evidence="1 2" key="1">
    <citation type="submission" date="2019-05" db="EMBL/GenBank/DDBJ databases">
        <authorList>
            <person name="Narsing Rao M.P."/>
            <person name="Li W.J."/>
        </authorList>
    </citation>
    <scope>NUCLEOTIDE SEQUENCE [LARGE SCALE GENOMIC DNA]</scope>
    <source>
        <strain evidence="1 2">SYSU_K30003</strain>
    </source>
</reference>
<dbReference type="Pfam" id="PF08838">
    <property type="entry name" value="DUF1811"/>
    <property type="match status" value="1"/>
</dbReference>
<proteinExistence type="predicted"/>
<gene>
    <name evidence="1" type="ORF">FE782_31520</name>
</gene>
<dbReference type="AlphaFoldDB" id="A0A5R9G1U5"/>
<evidence type="ECO:0000313" key="1">
    <source>
        <dbReference type="EMBL" id="TLS48276.1"/>
    </source>
</evidence>
<sequence>MKRFSEMSPGELAAEIERLRSELERSASEGEKGVLRQRWLLARSYAVRDASFPPGRYRVEDTGVPFTLLYVNGVMGWGTTEDGQEAAFPLAVLRREEENNAGR</sequence>
<dbReference type="InterPro" id="IPR014938">
    <property type="entry name" value="YfhH-like"/>
</dbReference>